<dbReference type="EMBL" id="BJYL01000024">
    <property type="protein sequence ID" value="GEN83620.1"/>
    <property type="molecule type" value="Genomic_DNA"/>
</dbReference>
<dbReference type="GO" id="GO:0051117">
    <property type="term" value="F:ATPase binding"/>
    <property type="evidence" value="ECO:0007669"/>
    <property type="project" value="TreeGrafter"/>
</dbReference>
<gene>
    <name evidence="7" type="ORF">SLU01_19320</name>
</gene>
<accession>A0A511Z854</accession>
<dbReference type="OrthoDB" id="9806592at2"/>
<evidence type="ECO:0000256" key="4">
    <source>
        <dbReference type="ARBA" id="ARBA00022801"/>
    </source>
</evidence>
<dbReference type="InterPro" id="IPR023562">
    <property type="entry name" value="ClpP/TepA"/>
</dbReference>
<reference evidence="7 8" key="1">
    <citation type="submission" date="2019-07" db="EMBL/GenBank/DDBJ databases">
        <title>Whole genome shotgun sequence of Sporosarcina luteola NBRC 105378.</title>
        <authorList>
            <person name="Hosoyama A."/>
            <person name="Uohara A."/>
            <person name="Ohji S."/>
            <person name="Ichikawa N."/>
        </authorList>
    </citation>
    <scope>NUCLEOTIDE SEQUENCE [LARGE SCALE GENOMIC DNA]</scope>
    <source>
        <strain evidence="7 8">NBRC 105378</strain>
    </source>
</reference>
<evidence type="ECO:0000256" key="6">
    <source>
        <dbReference type="RuleBase" id="RU003567"/>
    </source>
</evidence>
<dbReference type="RefSeq" id="WP_147057699.1">
    <property type="nucleotide sequence ID" value="NZ_BJYL01000024.1"/>
</dbReference>
<evidence type="ECO:0000256" key="1">
    <source>
        <dbReference type="ARBA" id="ARBA00007039"/>
    </source>
</evidence>
<dbReference type="PANTHER" id="PTHR10381">
    <property type="entry name" value="ATP-DEPENDENT CLP PROTEASE PROTEOLYTIC SUBUNIT"/>
    <property type="match status" value="1"/>
</dbReference>
<keyword evidence="5" id="KW-0720">Serine protease</keyword>
<dbReference type="AlphaFoldDB" id="A0A511Z854"/>
<proteinExistence type="inferred from homology"/>
<dbReference type="PRINTS" id="PR00127">
    <property type="entry name" value="CLPPROTEASEP"/>
</dbReference>
<dbReference type="InterPro" id="IPR029045">
    <property type="entry name" value="ClpP/crotonase-like_dom_sf"/>
</dbReference>
<dbReference type="NCBIfam" id="NF045542">
    <property type="entry name" value="Clp_rel_HeadMat"/>
    <property type="match status" value="1"/>
</dbReference>
<evidence type="ECO:0000256" key="2">
    <source>
        <dbReference type="ARBA" id="ARBA00022490"/>
    </source>
</evidence>
<dbReference type="GO" id="GO:0004252">
    <property type="term" value="F:serine-type endopeptidase activity"/>
    <property type="evidence" value="ECO:0007669"/>
    <property type="project" value="InterPro"/>
</dbReference>
<dbReference type="GO" id="GO:0006515">
    <property type="term" value="P:protein quality control for misfolded or incompletely synthesized proteins"/>
    <property type="evidence" value="ECO:0007669"/>
    <property type="project" value="TreeGrafter"/>
</dbReference>
<dbReference type="GO" id="GO:0009368">
    <property type="term" value="C:endopeptidase Clp complex"/>
    <property type="evidence" value="ECO:0007669"/>
    <property type="project" value="TreeGrafter"/>
</dbReference>
<protein>
    <recommendedName>
        <fullName evidence="6">ATP-dependent Clp protease proteolytic subunit</fullName>
    </recommendedName>
</protein>
<name>A0A511Z854_9BACL</name>
<dbReference type="Gene3D" id="3.90.226.10">
    <property type="entry name" value="2-enoyl-CoA Hydratase, Chain A, domain 1"/>
    <property type="match status" value="1"/>
</dbReference>
<evidence type="ECO:0000313" key="7">
    <source>
        <dbReference type="EMBL" id="GEN83620.1"/>
    </source>
</evidence>
<comment type="caution">
    <text evidence="7">The sequence shown here is derived from an EMBL/GenBank/DDBJ whole genome shotgun (WGS) entry which is preliminary data.</text>
</comment>
<dbReference type="SUPFAM" id="SSF52096">
    <property type="entry name" value="ClpP/crotonase"/>
    <property type="match status" value="1"/>
</dbReference>
<keyword evidence="2" id="KW-0963">Cytoplasm</keyword>
<keyword evidence="3" id="KW-0645">Protease</keyword>
<evidence type="ECO:0000256" key="3">
    <source>
        <dbReference type="ARBA" id="ARBA00022670"/>
    </source>
</evidence>
<keyword evidence="8" id="KW-1185">Reference proteome</keyword>
<organism evidence="7 8">
    <name type="scientific">Sporosarcina luteola</name>
    <dbReference type="NCBI Taxonomy" id="582850"/>
    <lineage>
        <taxon>Bacteria</taxon>
        <taxon>Bacillati</taxon>
        <taxon>Bacillota</taxon>
        <taxon>Bacilli</taxon>
        <taxon>Bacillales</taxon>
        <taxon>Caryophanaceae</taxon>
        <taxon>Sporosarcina</taxon>
    </lineage>
</organism>
<evidence type="ECO:0000256" key="5">
    <source>
        <dbReference type="ARBA" id="ARBA00022825"/>
    </source>
</evidence>
<dbReference type="PANTHER" id="PTHR10381:SF70">
    <property type="entry name" value="ATP-DEPENDENT CLP PROTEASE PROTEOLYTIC SUBUNIT"/>
    <property type="match status" value="1"/>
</dbReference>
<sequence length="354" mass="38326">MKIAIKGPIISDGDQRVYDWFGIPATSPDKVSKTIDSAIRNNVNELTVVINSGGGSVFSASEIYTELKKFSGKVKVEIVGVAASAASVIAMAGSTIEMSPTGQLMIHNASTSTWGDYREMDHTSDFLQKVNQSIMNAYTVKTGKRSDELKMLMDAETWMTAQEAKESGFIDSIMFENEVGAVASTERPELINGVLPQEVINKVREQLANDKTTAVVNSATQQNKKDESEVKSKMTIEELKAQNPDLYNQVFNLGKEDGVSAERKRIQEIEDISSPGNEEIINKAKFETGATAADTAMEILKAQKEKGAQMQNAIRKDAANLGNITPTPEATPAAGETVEDFADNLLNSMGMGGK</sequence>
<dbReference type="InterPro" id="IPR001907">
    <property type="entry name" value="ClpP"/>
</dbReference>
<dbReference type="Pfam" id="PF00574">
    <property type="entry name" value="CLP_protease"/>
    <property type="match status" value="1"/>
</dbReference>
<keyword evidence="4" id="KW-0378">Hydrolase</keyword>
<dbReference type="Proteomes" id="UP000321901">
    <property type="component" value="Unassembled WGS sequence"/>
</dbReference>
<comment type="similarity">
    <text evidence="1 6">Belongs to the peptidase S14 family.</text>
</comment>
<dbReference type="CDD" id="cd07016">
    <property type="entry name" value="S14_ClpP_1"/>
    <property type="match status" value="1"/>
</dbReference>
<dbReference type="GO" id="GO:0004176">
    <property type="term" value="F:ATP-dependent peptidase activity"/>
    <property type="evidence" value="ECO:0007669"/>
    <property type="project" value="InterPro"/>
</dbReference>
<evidence type="ECO:0000313" key="8">
    <source>
        <dbReference type="Proteomes" id="UP000321901"/>
    </source>
</evidence>